<feature type="transmembrane region" description="Helical" evidence="6">
    <location>
        <begin position="204"/>
        <end position="222"/>
    </location>
</feature>
<evidence type="ECO:0000256" key="6">
    <source>
        <dbReference type="SAM" id="Phobius"/>
    </source>
</evidence>
<dbReference type="GO" id="GO:0005886">
    <property type="term" value="C:plasma membrane"/>
    <property type="evidence" value="ECO:0007669"/>
    <property type="project" value="UniProtKB-SubCell"/>
</dbReference>
<name>A0A1I2D5Z8_9BACL</name>
<keyword evidence="2" id="KW-0813">Transport</keyword>
<dbReference type="AlphaFoldDB" id="A0A1I2D5Z8"/>
<evidence type="ECO:0000313" key="8">
    <source>
        <dbReference type="EMBL" id="SFE75952.1"/>
    </source>
</evidence>
<feature type="transmembrane region" description="Helical" evidence="6">
    <location>
        <begin position="441"/>
        <end position="462"/>
    </location>
</feature>
<evidence type="ECO:0000256" key="4">
    <source>
        <dbReference type="ARBA" id="ARBA00022989"/>
    </source>
</evidence>
<dbReference type="GO" id="GO:0022857">
    <property type="term" value="F:transmembrane transporter activity"/>
    <property type="evidence" value="ECO:0007669"/>
    <property type="project" value="InterPro"/>
</dbReference>
<evidence type="ECO:0000259" key="7">
    <source>
        <dbReference type="PROSITE" id="PS50850"/>
    </source>
</evidence>
<dbReference type="Proteomes" id="UP000183410">
    <property type="component" value="Unassembled WGS sequence"/>
</dbReference>
<reference evidence="9" key="1">
    <citation type="submission" date="2016-10" db="EMBL/GenBank/DDBJ databases">
        <authorList>
            <person name="Varghese N."/>
            <person name="Submissions S."/>
        </authorList>
    </citation>
    <scope>NUCLEOTIDE SEQUENCE [LARGE SCALE GENOMIC DNA]</scope>
    <source>
        <strain evidence="9">CGMCC 1.10223</strain>
    </source>
</reference>
<feature type="transmembrane region" description="Helical" evidence="6">
    <location>
        <begin position="47"/>
        <end position="71"/>
    </location>
</feature>
<dbReference type="SUPFAM" id="SSF103473">
    <property type="entry name" value="MFS general substrate transporter"/>
    <property type="match status" value="1"/>
</dbReference>
<evidence type="ECO:0000256" key="2">
    <source>
        <dbReference type="ARBA" id="ARBA00022448"/>
    </source>
</evidence>
<feature type="transmembrane region" description="Helical" evidence="6">
    <location>
        <begin position="288"/>
        <end position="312"/>
    </location>
</feature>
<dbReference type="InterPro" id="IPR036259">
    <property type="entry name" value="MFS_trans_sf"/>
</dbReference>
<evidence type="ECO:0000313" key="9">
    <source>
        <dbReference type="Proteomes" id="UP000183410"/>
    </source>
</evidence>
<dbReference type="InterPro" id="IPR020846">
    <property type="entry name" value="MFS_dom"/>
</dbReference>
<organism evidence="8 9">
    <name type="scientific">Paenibacillus algorifonticola</name>
    <dbReference type="NCBI Taxonomy" id="684063"/>
    <lineage>
        <taxon>Bacteria</taxon>
        <taxon>Bacillati</taxon>
        <taxon>Bacillota</taxon>
        <taxon>Bacilli</taxon>
        <taxon>Bacillales</taxon>
        <taxon>Paenibacillaceae</taxon>
        <taxon>Paenibacillus</taxon>
    </lineage>
</organism>
<evidence type="ECO:0000256" key="5">
    <source>
        <dbReference type="ARBA" id="ARBA00023136"/>
    </source>
</evidence>
<feature type="transmembrane region" description="Helical" evidence="6">
    <location>
        <begin position="169"/>
        <end position="192"/>
    </location>
</feature>
<dbReference type="Pfam" id="PF07690">
    <property type="entry name" value="MFS_1"/>
    <property type="match status" value="1"/>
</dbReference>
<keyword evidence="5 6" id="KW-0472">Membrane</keyword>
<dbReference type="EMBL" id="FONN01000006">
    <property type="protein sequence ID" value="SFE75952.1"/>
    <property type="molecule type" value="Genomic_DNA"/>
</dbReference>
<keyword evidence="3 6" id="KW-0812">Transmembrane</keyword>
<dbReference type="Gene3D" id="1.20.1250.20">
    <property type="entry name" value="MFS general substrate transporter like domains"/>
    <property type="match status" value="2"/>
</dbReference>
<sequence>MVYFMNIKISIGQQYSRKTKALFNIRLGIVMFGYGKAIKQLAPAAKWLIFSEICFGMTMGLSSLVLNLYFLSKGVNEEAIGHLTSVSTLIGGAVGIPASMLAGRLGRKRIMVIGISLMSGSFALFAVSDHLLLYYCAQAMLSCGIVFIVATETQLLFQYNRSREAETQAYSLFLAVFMFFNIGGTLLGGYLPRWLGTPEDNYEPQLWLAAIFMLLLAIIRGLKLPSDRHAAVKQQTREVHHPGDDRPTVAANARKTGAGSEDRAAVVEKSASRKFARSLAQLLPTKQVWLLSGFIFISGIAGALTMPFLNVIVKYQLDWENEAVSSLLAANYFFLFIGTLLVPSILSRLGEVKTYMLLFALTIICAAVLSVTGSVSLFAGALLLRGGLFAFLNTLIDSNTMSSLPDEDRNSFAGLRSLFRSIGGAAAAYATGLMLEQKNVQLPFLITAIVMLISALYFWYVVRPLLKKQEAQRQLKP</sequence>
<feature type="transmembrane region" description="Helical" evidence="6">
    <location>
        <begin position="110"/>
        <end position="126"/>
    </location>
</feature>
<evidence type="ECO:0000256" key="3">
    <source>
        <dbReference type="ARBA" id="ARBA00022692"/>
    </source>
</evidence>
<dbReference type="InterPro" id="IPR011701">
    <property type="entry name" value="MFS"/>
</dbReference>
<feature type="transmembrane region" description="Helical" evidence="6">
    <location>
        <begin position="354"/>
        <end position="371"/>
    </location>
</feature>
<feature type="transmembrane region" description="Helical" evidence="6">
    <location>
        <begin position="132"/>
        <end position="157"/>
    </location>
</feature>
<evidence type="ECO:0000256" key="1">
    <source>
        <dbReference type="ARBA" id="ARBA00004651"/>
    </source>
</evidence>
<proteinExistence type="predicted"/>
<keyword evidence="9" id="KW-1185">Reference proteome</keyword>
<keyword evidence="4 6" id="KW-1133">Transmembrane helix</keyword>
<dbReference type="OrthoDB" id="1726922at2"/>
<dbReference type="PROSITE" id="PS50850">
    <property type="entry name" value="MFS"/>
    <property type="match status" value="1"/>
</dbReference>
<protein>
    <submittedName>
        <fullName evidence="8">Predicted arabinose efflux permease, MFS family</fullName>
    </submittedName>
</protein>
<comment type="subcellular location">
    <subcellularLocation>
        <location evidence="1">Cell membrane</location>
        <topology evidence="1">Multi-pass membrane protein</topology>
    </subcellularLocation>
</comment>
<feature type="domain" description="Major facilitator superfamily (MFS) profile" evidence="7">
    <location>
        <begin position="21"/>
        <end position="466"/>
    </location>
</feature>
<gene>
    <name evidence="8" type="ORF">SAMN04487969_106135</name>
</gene>
<dbReference type="PANTHER" id="PTHR23520:SF5">
    <property type="entry name" value="TRANSPORTER, PUTATIVE (AFU_ORTHOLOGUE AFUA_3G04000)-RELATED"/>
    <property type="match status" value="1"/>
</dbReference>
<accession>A0A1I2D5Z8</accession>
<dbReference type="PANTHER" id="PTHR23520">
    <property type="entry name" value="TRANSPORTER, PUTATIVE (AFU_ORTHOLOGUE AFUA_3G04000)-RELATED"/>
    <property type="match status" value="1"/>
</dbReference>
<feature type="transmembrane region" description="Helical" evidence="6">
    <location>
        <begin position="324"/>
        <end position="342"/>
    </location>
</feature>